<feature type="transmembrane region" description="Helical" evidence="1">
    <location>
        <begin position="39"/>
        <end position="60"/>
    </location>
</feature>
<evidence type="ECO:0000313" key="2">
    <source>
        <dbReference type="EMBL" id="VDL65131.1"/>
    </source>
</evidence>
<dbReference type="AlphaFoldDB" id="A0A0N4XGD9"/>
<reference evidence="4" key="1">
    <citation type="submission" date="2017-02" db="UniProtKB">
        <authorList>
            <consortium name="WormBaseParasite"/>
        </authorList>
    </citation>
    <scope>IDENTIFICATION</scope>
</reference>
<sequence length="138" mass="15434">MPWSKAMGIYYGSHPPNIFESMPLIHFGLSERWGSESSYWPPLAILGYIPLGFAVIAFLITFHPDSLSVACLIPQLGYGGVIFIGSQNPFFNDVVTDAMVITFLSAVMFVLQGYVFTIMKDSFILEVAHGDHMQFEKF</sequence>
<proteinExistence type="predicted"/>
<dbReference type="WBParaSite" id="NBR_0000159101-mRNA-1">
    <property type="protein sequence ID" value="NBR_0000159101-mRNA-1"/>
    <property type="gene ID" value="NBR_0000159101"/>
</dbReference>
<keyword evidence="1" id="KW-0812">Transmembrane</keyword>
<evidence type="ECO:0000313" key="4">
    <source>
        <dbReference type="WBParaSite" id="NBR_0000159101-mRNA-1"/>
    </source>
</evidence>
<organism evidence="4">
    <name type="scientific">Nippostrongylus brasiliensis</name>
    <name type="common">Rat hookworm</name>
    <dbReference type="NCBI Taxonomy" id="27835"/>
    <lineage>
        <taxon>Eukaryota</taxon>
        <taxon>Metazoa</taxon>
        <taxon>Ecdysozoa</taxon>
        <taxon>Nematoda</taxon>
        <taxon>Chromadorea</taxon>
        <taxon>Rhabditida</taxon>
        <taxon>Rhabditina</taxon>
        <taxon>Rhabditomorpha</taxon>
        <taxon>Strongyloidea</taxon>
        <taxon>Heligmosomidae</taxon>
        <taxon>Nippostrongylus</taxon>
    </lineage>
</organism>
<protein>
    <submittedName>
        <fullName evidence="4">Sulfate_transp domain-containing protein</fullName>
    </submittedName>
</protein>
<evidence type="ECO:0000313" key="3">
    <source>
        <dbReference type="Proteomes" id="UP000271162"/>
    </source>
</evidence>
<keyword evidence="1" id="KW-0472">Membrane</keyword>
<accession>A0A0N4XGD9</accession>
<reference evidence="2 3" key="2">
    <citation type="submission" date="2018-11" db="EMBL/GenBank/DDBJ databases">
        <authorList>
            <consortium name="Pathogen Informatics"/>
        </authorList>
    </citation>
    <scope>NUCLEOTIDE SEQUENCE [LARGE SCALE GENOMIC DNA]</scope>
</reference>
<dbReference type="SUPFAM" id="SSF161070">
    <property type="entry name" value="SNF-like"/>
    <property type="match status" value="1"/>
</dbReference>
<dbReference type="Proteomes" id="UP000271162">
    <property type="component" value="Unassembled WGS sequence"/>
</dbReference>
<gene>
    <name evidence="2" type="ORF">NBR_LOCUS1592</name>
</gene>
<feature type="transmembrane region" description="Helical" evidence="1">
    <location>
        <begin position="67"/>
        <end position="86"/>
    </location>
</feature>
<dbReference type="EMBL" id="UYSL01001348">
    <property type="protein sequence ID" value="VDL65131.1"/>
    <property type="molecule type" value="Genomic_DNA"/>
</dbReference>
<evidence type="ECO:0000256" key="1">
    <source>
        <dbReference type="SAM" id="Phobius"/>
    </source>
</evidence>
<feature type="transmembrane region" description="Helical" evidence="1">
    <location>
        <begin position="98"/>
        <end position="116"/>
    </location>
</feature>
<keyword evidence="3" id="KW-1185">Reference proteome</keyword>
<name>A0A0N4XGD9_NIPBR</name>
<dbReference type="InterPro" id="IPR037272">
    <property type="entry name" value="SNS_sf"/>
</dbReference>
<keyword evidence="1" id="KW-1133">Transmembrane helix</keyword>